<dbReference type="InterPro" id="IPR037914">
    <property type="entry name" value="SpoVT-AbrB_sf"/>
</dbReference>
<name>A0A2H0UGR2_9BACT</name>
<dbReference type="InterPro" id="IPR007159">
    <property type="entry name" value="SpoVT-AbrB_dom"/>
</dbReference>
<dbReference type="AlphaFoldDB" id="A0A2H0UGR2"/>
<proteinExistence type="predicted"/>
<protein>
    <recommendedName>
        <fullName evidence="1">SpoVT-AbrB domain-containing protein</fullName>
    </recommendedName>
</protein>
<evidence type="ECO:0000313" key="2">
    <source>
        <dbReference type="EMBL" id="PIR85550.1"/>
    </source>
</evidence>
<organism evidence="2 3">
    <name type="scientific">Candidatus Kaiserbacteria bacterium CG10_big_fil_rev_8_21_14_0_10_45_20</name>
    <dbReference type="NCBI Taxonomy" id="1974607"/>
    <lineage>
        <taxon>Bacteria</taxon>
        <taxon>Candidatus Kaiseribacteriota</taxon>
    </lineage>
</organism>
<dbReference type="Proteomes" id="UP000229315">
    <property type="component" value="Unassembled WGS sequence"/>
</dbReference>
<dbReference type="SMART" id="SM00966">
    <property type="entry name" value="SpoVT_AbrB"/>
    <property type="match status" value="1"/>
</dbReference>
<comment type="caution">
    <text evidence="2">The sequence shown here is derived from an EMBL/GenBank/DDBJ whole genome shotgun (WGS) entry which is preliminary data.</text>
</comment>
<dbReference type="SUPFAM" id="SSF89447">
    <property type="entry name" value="AbrB/MazE/MraZ-like"/>
    <property type="match status" value="1"/>
</dbReference>
<sequence>MYTPFRMSKNCIASEKEFYGTATVGERGQIVIPLSARKALNIEKGEKILIFGMGTMLTCVKFTDMEKFASHLSSKVDSIKTLLKKTK</sequence>
<evidence type="ECO:0000313" key="3">
    <source>
        <dbReference type="Proteomes" id="UP000229315"/>
    </source>
</evidence>
<reference evidence="3" key="1">
    <citation type="submission" date="2017-09" db="EMBL/GenBank/DDBJ databases">
        <title>Depth-based differentiation of microbial function through sediment-hosted aquifers and enrichment of novel symbionts in the deep terrestrial subsurface.</title>
        <authorList>
            <person name="Probst A.J."/>
            <person name="Ladd B."/>
            <person name="Jarett J.K."/>
            <person name="Geller-Mcgrath D.E."/>
            <person name="Sieber C.M.K."/>
            <person name="Emerson J.B."/>
            <person name="Anantharaman K."/>
            <person name="Thomas B.C."/>
            <person name="Malmstrom R."/>
            <person name="Stieglmeier M."/>
            <person name="Klingl A."/>
            <person name="Woyke T."/>
            <person name="Ryan C.M."/>
            <person name="Banfield J.F."/>
        </authorList>
    </citation>
    <scope>NUCLEOTIDE SEQUENCE [LARGE SCALE GENOMIC DNA]</scope>
</reference>
<dbReference type="NCBIfam" id="TIGR01439">
    <property type="entry name" value="lp_hng_hel_AbrB"/>
    <property type="match status" value="1"/>
</dbReference>
<dbReference type="GO" id="GO:0003677">
    <property type="term" value="F:DNA binding"/>
    <property type="evidence" value="ECO:0007669"/>
    <property type="project" value="InterPro"/>
</dbReference>
<dbReference type="Gene3D" id="2.10.260.10">
    <property type="match status" value="1"/>
</dbReference>
<accession>A0A2H0UGR2</accession>
<dbReference type="EMBL" id="PFBH01000001">
    <property type="protein sequence ID" value="PIR85550.1"/>
    <property type="molecule type" value="Genomic_DNA"/>
</dbReference>
<evidence type="ECO:0000259" key="1">
    <source>
        <dbReference type="SMART" id="SM00966"/>
    </source>
</evidence>
<feature type="domain" description="SpoVT-AbrB" evidence="1">
    <location>
        <begin position="22"/>
        <end position="67"/>
    </location>
</feature>
<gene>
    <name evidence="2" type="ORF">COU15_00440</name>
</gene>